<dbReference type="InterPro" id="IPR011065">
    <property type="entry name" value="Kunitz_inhibitor_STI-like_sf"/>
</dbReference>
<sequence>MKMKTARNSLLFVLSIAILLGLANAANEPVLDVDGEEVLTGVEYFV</sequence>
<dbReference type="OrthoDB" id="949174at2759"/>
<dbReference type="Gramene" id="OMO68101">
    <property type="protein sequence ID" value="OMO68101"/>
    <property type="gene ID" value="CCACVL1_20085"/>
</dbReference>
<dbReference type="PROSITE" id="PS00283">
    <property type="entry name" value="SOYBEAN_KUNITZ"/>
    <property type="match status" value="1"/>
</dbReference>
<dbReference type="EMBL" id="AWWV01012262">
    <property type="protein sequence ID" value="OMO68101.1"/>
    <property type="molecule type" value="Genomic_DNA"/>
</dbReference>
<reference evidence="2 3" key="1">
    <citation type="submission" date="2013-09" db="EMBL/GenBank/DDBJ databases">
        <title>Corchorus capsularis genome sequencing.</title>
        <authorList>
            <person name="Alam M."/>
            <person name="Haque M.S."/>
            <person name="Islam M.S."/>
            <person name="Emdad E.M."/>
            <person name="Islam M.M."/>
            <person name="Ahmed B."/>
            <person name="Halim A."/>
            <person name="Hossen Q.M.M."/>
            <person name="Hossain M.Z."/>
            <person name="Ahmed R."/>
            <person name="Khan M.M."/>
            <person name="Islam R."/>
            <person name="Rashid M.M."/>
            <person name="Khan S.A."/>
            <person name="Rahman M.S."/>
            <person name="Alam M."/>
        </authorList>
    </citation>
    <scope>NUCLEOTIDE SEQUENCE [LARGE SCALE GENOMIC DNA]</scope>
    <source>
        <strain evidence="3">cv. CVL-1</strain>
        <tissue evidence="2">Whole seedling</tissue>
    </source>
</reference>
<dbReference type="AlphaFoldDB" id="A0A1R3HCM9"/>
<protein>
    <submittedName>
        <fullName evidence="2">Miraculin-like protein</fullName>
    </submittedName>
</protein>
<evidence type="ECO:0000313" key="3">
    <source>
        <dbReference type="Proteomes" id="UP000188268"/>
    </source>
</evidence>
<evidence type="ECO:0000256" key="1">
    <source>
        <dbReference type="SAM" id="SignalP"/>
    </source>
</evidence>
<feature type="non-terminal residue" evidence="2">
    <location>
        <position position="46"/>
    </location>
</feature>
<accession>A0A1R3HCM9</accession>
<gene>
    <name evidence="2" type="ORF">CCACVL1_20085</name>
</gene>
<dbReference type="GO" id="GO:0004866">
    <property type="term" value="F:endopeptidase inhibitor activity"/>
    <property type="evidence" value="ECO:0007669"/>
    <property type="project" value="InterPro"/>
</dbReference>
<feature type="chain" id="PRO_5010240028" evidence="1">
    <location>
        <begin position="26"/>
        <end position="46"/>
    </location>
</feature>
<dbReference type="SUPFAM" id="SSF50386">
    <property type="entry name" value="STI-like"/>
    <property type="match status" value="1"/>
</dbReference>
<keyword evidence="1" id="KW-0732">Signal</keyword>
<comment type="caution">
    <text evidence="2">The sequence shown here is derived from an EMBL/GenBank/DDBJ whole genome shotgun (WGS) entry which is preliminary data.</text>
</comment>
<dbReference type="OMA" id="GNGWPFI"/>
<name>A0A1R3HCM9_COCAP</name>
<dbReference type="InterPro" id="IPR002160">
    <property type="entry name" value="Prot_inh_Kunz-lg"/>
</dbReference>
<organism evidence="2 3">
    <name type="scientific">Corchorus capsularis</name>
    <name type="common">Jute</name>
    <dbReference type="NCBI Taxonomy" id="210143"/>
    <lineage>
        <taxon>Eukaryota</taxon>
        <taxon>Viridiplantae</taxon>
        <taxon>Streptophyta</taxon>
        <taxon>Embryophyta</taxon>
        <taxon>Tracheophyta</taxon>
        <taxon>Spermatophyta</taxon>
        <taxon>Magnoliopsida</taxon>
        <taxon>eudicotyledons</taxon>
        <taxon>Gunneridae</taxon>
        <taxon>Pentapetalae</taxon>
        <taxon>rosids</taxon>
        <taxon>malvids</taxon>
        <taxon>Malvales</taxon>
        <taxon>Malvaceae</taxon>
        <taxon>Grewioideae</taxon>
        <taxon>Apeibeae</taxon>
        <taxon>Corchorus</taxon>
    </lineage>
</organism>
<dbReference type="Proteomes" id="UP000188268">
    <property type="component" value="Unassembled WGS sequence"/>
</dbReference>
<feature type="signal peptide" evidence="1">
    <location>
        <begin position="1"/>
        <end position="25"/>
    </location>
</feature>
<evidence type="ECO:0000313" key="2">
    <source>
        <dbReference type="EMBL" id="OMO68101.1"/>
    </source>
</evidence>
<proteinExistence type="predicted"/>
<keyword evidence="3" id="KW-1185">Reference proteome</keyword>